<evidence type="ECO:0000313" key="2">
    <source>
        <dbReference type="Proteomes" id="UP001139887"/>
    </source>
</evidence>
<name>A0A9W8I340_9FUNG</name>
<proteinExistence type="predicted"/>
<feature type="non-terminal residue" evidence="1">
    <location>
        <position position="422"/>
    </location>
</feature>
<comment type="caution">
    <text evidence="1">The sequence shown here is derived from an EMBL/GenBank/DDBJ whole genome shotgun (WGS) entry which is preliminary data.</text>
</comment>
<sequence>MEISLEDFAAENFDVNGWVNAQLMDVGDDIGADKRAQRLATQLQILATAAQQNSERVKARMRHQAAQMSRDVAALAKLVRTAQTHAADLTQAVDAQAAGMPAIARIAEAGAVVRRTERIAAALDAQRQLETLPQRVEELVAAQKFALAWDMVDAAGSAGVVSDCREKIHKATVAEVGRAAAAGDSGAAADAVQALVNHGYADAAEAEILRVRMDIGTKQLQKLEMLPARTDIYDILRKAAAAITADREFVAAAGASSTMLPQLVEQYVFAVQPSVERCAADAQRRSDTQAAAELLAALNAFGNEIAPIAGQDATSPLLAAAAGGISGLGVAEASRIRESSLQELQNITYEDGHAAAFVRAAVPALEATFVDVAAALKRVTALAPAAGSADAVASVAAVIQDMVEFVQVGVTGLARRVGIDAG</sequence>
<dbReference type="AlphaFoldDB" id="A0A9W8I340"/>
<organism evidence="1 2">
    <name type="scientific">Coemansia brasiliensis</name>
    <dbReference type="NCBI Taxonomy" id="2650707"/>
    <lineage>
        <taxon>Eukaryota</taxon>
        <taxon>Fungi</taxon>
        <taxon>Fungi incertae sedis</taxon>
        <taxon>Zoopagomycota</taxon>
        <taxon>Kickxellomycotina</taxon>
        <taxon>Kickxellomycetes</taxon>
        <taxon>Kickxellales</taxon>
        <taxon>Kickxellaceae</taxon>
        <taxon>Coemansia</taxon>
    </lineage>
</organism>
<reference evidence="1" key="1">
    <citation type="submission" date="2022-07" db="EMBL/GenBank/DDBJ databases">
        <title>Phylogenomic reconstructions and comparative analyses of Kickxellomycotina fungi.</title>
        <authorList>
            <person name="Reynolds N.K."/>
            <person name="Stajich J.E."/>
            <person name="Barry K."/>
            <person name="Grigoriev I.V."/>
            <person name="Crous P."/>
            <person name="Smith M.E."/>
        </authorList>
    </citation>
    <scope>NUCLEOTIDE SEQUENCE</scope>
    <source>
        <strain evidence="1">NRRL 1566</strain>
    </source>
</reference>
<dbReference type="OrthoDB" id="5572330at2759"/>
<protein>
    <submittedName>
        <fullName evidence="1">Uncharacterized protein</fullName>
    </submittedName>
</protein>
<dbReference type="Proteomes" id="UP001139887">
    <property type="component" value="Unassembled WGS sequence"/>
</dbReference>
<gene>
    <name evidence="1" type="ORF">IWW36_005737</name>
</gene>
<evidence type="ECO:0000313" key="1">
    <source>
        <dbReference type="EMBL" id="KAJ2842919.1"/>
    </source>
</evidence>
<dbReference type="EMBL" id="JANBUW010001589">
    <property type="protein sequence ID" value="KAJ2842919.1"/>
    <property type="molecule type" value="Genomic_DNA"/>
</dbReference>
<keyword evidence="2" id="KW-1185">Reference proteome</keyword>
<accession>A0A9W8I340</accession>